<keyword evidence="3" id="KW-1185">Reference proteome</keyword>
<feature type="transmembrane region" description="Helical" evidence="1">
    <location>
        <begin position="66"/>
        <end position="91"/>
    </location>
</feature>
<evidence type="ECO:0000313" key="3">
    <source>
        <dbReference type="Proteomes" id="UP001519344"/>
    </source>
</evidence>
<keyword evidence="1" id="KW-1133">Transmembrane helix</keyword>
<feature type="transmembrane region" description="Helical" evidence="1">
    <location>
        <begin position="32"/>
        <end position="54"/>
    </location>
</feature>
<reference evidence="2 3" key="1">
    <citation type="submission" date="2021-03" db="EMBL/GenBank/DDBJ databases">
        <title>Genomic Encyclopedia of Type Strains, Phase IV (KMG-IV): sequencing the most valuable type-strain genomes for metagenomic binning, comparative biology and taxonomic classification.</title>
        <authorList>
            <person name="Goeker M."/>
        </authorList>
    </citation>
    <scope>NUCLEOTIDE SEQUENCE [LARGE SCALE GENOMIC DNA]</scope>
    <source>
        <strain evidence="2 3">DSM 24950</strain>
    </source>
</reference>
<keyword evidence="1" id="KW-0812">Transmembrane</keyword>
<name>A0ABS4I1J5_9BACL</name>
<evidence type="ECO:0000313" key="2">
    <source>
        <dbReference type="EMBL" id="MBP1964014.1"/>
    </source>
</evidence>
<dbReference type="Proteomes" id="UP001519344">
    <property type="component" value="Unassembled WGS sequence"/>
</dbReference>
<accession>A0ABS4I1J5</accession>
<sequence>MRSDTIRLLNLLQLLSEIAIAVGYLLGLIPFVYLWSCAWVIPLVFVNLVFAILTHNGTTTKTVINIIMAFLSFIPVAGYVFRIVGIVISWLNIAALSKERARRY</sequence>
<feature type="transmembrane region" description="Helical" evidence="1">
    <location>
        <begin position="7"/>
        <end position="26"/>
    </location>
</feature>
<protein>
    <submittedName>
        <fullName evidence="2">Branched-subunit amino acid permease</fullName>
    </submittedName>
</protein>
<evidence type="ECO:0000256" key="1">
    <source>
        <dbReference type="SAM" id="Phobius"/>
    </source>
</evidence>
<dbReference type="EMBL" id="JAGGKV010000007">
    <property type="protein sequence ID" value="MBP1964014.1"/>
    <property type="molecule type" value="Genomic_DNA"/>
</dbReference>
<gene>
    <name evidence="2" type="ORF">J2Z65_003235</name>
</gene>
<keyword evidence="1" id="KW-0472">Membrane</keyword>
<proteinExistence type="predicted"/>
<dbReference type="RefSeq" id="WP_167054605.1">
    <property type="nucleotide sequence ID" value="NZ_JAAOZR010000007.1"/>
</dbReference>
<comment type="caution">
    <text evidence="2">The sequence shown here is derived from an EMBL/GenBank/DDBJ whole genome shotgun (WGS) entry which is preliminary data.</text>
</comment>
<organism evidence="2 3">
    <name type="scientific">Paenibacillus aceris</name>
    <dbReference type="NCBI Taxonomy" id="869555"/>
    <lineage>
        <taxon>Bacteria</taxon>
        <taxon>Bacillati</taxon>
        <taxon>Bacillota</taxon>
        <taxon>Bacilli</taxon>
        <taxon>Bacillales</taxon>
        <taxon>Paenibacillaceae</taxon>
        <taxon>Paenibacillus</taxon>
    </lineage>
</organism>